<feature type="chain" id="PRO_5017794240" description="Secretion system C-terminal sorting domain-containing protein" evidence="1">
    <location>
        <begin position="25"/>
        <end position="138"/>
    </location>
</feature>
<organism evidence="3 4">
    <name type="scientific">Dyadobacter luteus</name>
    <dbReference type="NCBI Taxonomy" id="2259619"/>
    <lineage>
        <taxon>Bacteria</taxon>
        <taxon>Pseudomonadati</taxon>
        <taxon>Bacteroidota</taxon>
        <taxon>Cytophagia</taxon>
        <taxon>Cytophagales</taxon>
        <taxon>Spirosomataceae</taxon>
        <taxon>Dyadobacter</taxon>
    </lineage>
</organism>
<dbReference type="InterPro" id="IPR026444">
    <property type="entry name" value="Secre_tail"/>
</dbReference>
<dbReference type="Pfam" id="PF18962">
    <property type="entry name" value="Por_Secre_tail"/>
    <property type="match status" value="1"/>
</dbReference>
<gene>
    <name evidence="3" type="ORF">DSL64_09805</name>
</gene>
<dbReference type="OrthoDB" id="955668at2"/>
<reference evidence="3 4" key="1">
    <citation type="submission" date="2018-07" db="EMBL/GenBank/DDBJ databases">
        <title>Dyadobacter roseus sp. nov., isolated from rose rhizosphere soil.</title>
        <authorList>
            <person name="Chen L."/>
        </authorList>
    </citation>
    <scope>NUCLEOTIDE SEQUENCE [LARGE SCALE GENOMIC DNA]</scope>
    <source>
        <strain evidence="3 4">RS19</strain>
    </source>
</reference>
<proteinExistence type="predicted"/>
<keyword evidence="4" id="KW-1185">Reference proteome</keyword>
<evidence type="ECO:0000256" key="1">
    <source>
        <dbReference type="SAM" id="SignalP"/>
    </source>
</evidence>
<dbReference type="EMBL" id="QNUL01000005">
    <property type="protein sequence ID" value="REA62530.1"/>
    <property type="molecule type" value="Genomic_DNA"/>
</dbReference>
<evidence type="ECO:0000313" key="3">
    <source>
        <dbReference type="EMBL" id="REA62530.1"/>
    </source>
</evidence>
<feature type="signal peptide" evidence="1">
    <location>
        <begin position="1"/>
        <end position="24"/>
    </location>
</feature>
<name>A0A3D8YDH3_9BACT</name>
<evidence type="ECO:0000259" key="2">
    <source>
        <dbReference type="Pfam" id="PF18962"/>
    </source>
</evidence>
<dbReference type="AlphaFoldDB" id="A0A3D8YDH3"/>
<sequence>MRKLLRNFVLAACGVVALNASVFAAPFDVKRECKNNSCENFKVSMYRVQNTLTMNVLMEKQKGESVKLRLLDSKGKVVHEETVSKSLEKFGRKLNFSEVTDGRYTLEISDNKEMIVKKINLTTNEVTEAPSRTLVAMN</sequence>
<keyword evidence="1" id="KW-0732">Signal</keyword>
<comment type="caution">
    <text evidence="3">The sequence shown here is derived from an EMBL/GenBank/DDBJ whole genome shotgun (WGS) entry which is preliminary data.</text>
</comment>
<dbReference type="Proteomes" id="UP000256373">
    <property type="component" value="Unassembled WGS sequence"/>
</dbReference>
<protein>
    <recommendedName>
        <fullName evidence="2">Secretion system C-terminal sorting domain-containing protein</fullName>
    </recommendedName>
</protein>
<accession>A0A3D8YDH3</accession>
<feature type="domain" description="Secretion system C-terminal sorting" evidence="2">
    <location>
        <begin position="54"/>
        <end position="119"/>
    </location>
</feature>
<evidence type="ECO:0000313" key="4">
    <source>
        <dbReference type="Proteomes" id="UP000256373"/>
    </source>
</evidence>
<dbReference type="RefSeq" id="WP_115830561.1">
    <property type="nucleotide sequence ID" value="NZ_QNUL01000005.1"/>
</dbReference>